<keyword evidence="3" id="KW-0511">Multifunctional enzyme</keyword>
<dbReference type="Gene3D" id="3.30.70.270">
    <property type="match status" value="2"/>
</dbReference>
<dbReference type="FunFam" id="3.30.420.10:FF:000032">
    <property type="entry name" value="Retrovirus-related Pol polyprotein from transposon 297-like Protein"/>
    <property type="match status" value="1"/>
</dbReference>
<dbReference type="FunFam" id="1.10.340.70:FF:000001">
    <property type="entry name" value="Retrovirus-related Pol polyprotein from transposon gypsy-like Protein"/>
    <property type="match status" value="1"/>
</dbReference>
<dbReference type="GO" id="GO:0006259">
    <property type="term" value="P:DNA metabolic process"/>
    <property type="evidence" value="ECO:0007669"/>
    <property type="project" value="UniProtKB-ARBA"/>
</dbReference>
<dbReference type="PANTHER" id="PTHR37984">
    <property type="entry name" value="PROTEIN CBG26694"/>
    <property type="match status" value="1"/>
</dbReference>
<dbReference type="InterPro" id="IPR054465">
    <property type="entry name" value="Integrase_p58-like_C"/>
</dbReference>
<dbReference type="GO" id="GO:0004523">
    <property type="term" value="F:RNA-DNA hybrid ribonuclease activity"/>
    <property type="evidence" value="ECO:0007669"/>
    <property type="project" value="UniProtKB-EC"/>
</dbReference>
<dbReference type="PROSITE" id="PS50994">
    <property type="entry name" value="INTEGRASE"/>
    <property type="match status" value="1"/>
</dbReference>
<sequence length="1518" mass="171371">MTEFSAREFLGEDVSRGRLTKLTKQELVQVFEFIEIEYTEELKKIQLIDCLAVHLGLKDERTAEIRREKARQAEEVCREKERTHEARQREQQRLFEAEQREREAEKREKDLQIELQVANVKLEQTKRDGQDRQRQREHEVRFDVSKCLKIMPRFCPESPDVFFEAFERIATEREWPVEEWVTLIRRELTGKGQEAYTSLAFGDSCEYETVKRAVLRAYDLVPEAYRQQFRHAKLSPGQSYVDFARQQELTFDKWLRASEVYTFQDLRKLIILEQFKNSVSRPIEVHLNEQQVKEQRKAAEMADNYVLVHRESWRGRPSLPFKNTGVEGRKEFSQSSQLQSRSTVKEASADKSSRMSNPGVMICHYCKKPGHIKSRCRLLASRGQNGLHQPVSLVSTECKQDAPFGQELNCRSLGVDSDMFKNFVSEGSVAPREGESEVSVTILRDTGAAQSLIVSSLLPLSEDTSLKASVLLRGLGGEYGAVPLHRIFLKSSLVTGYVTVGVVPVLPVEGADLLMGNDLAGSQVCVAPMVSLVPCESPDMVALEQECPEFFPACVVTRSQARRKERSSELSDQPVELSDTFFAVLDGLPDAQQYNREALIAGQKSDPDLAVLRSSAASFEESRVMAQGFYLREEVLMRKWRPADRPATEVWSIVDQVVLPPSFRPEVLRLAHETSMAGHLGIRKTQDKILKHFYWPQLHKDVVAFCRSCHACQLVGKPNQAIPPAPLCPLPVVEEPFSHVMIDCVGPLPKTKKGNEYLLTIYDVATRFPEAVPLKNIKARPVLDALICFFSRFGLPKRVQSDRGSNFVSGVFQEVLAELGIEQVTSSPYHPQSQGAIERYHQTLKTMMKAYSIQHPGDWDAALPLLLFALRDSVSEATGFTPFELVFGHEVRGPLKIVKERLIRESSEGNVLQYVATFRDRLATACHVAQENLKGAKVRMKAQYDKRAVERSFQPGDRVLVLLPMRGSGLSTKFCGPYTIERRVGDRNYVINTPDRRTKSRLCHINLLKPYLDRTGQPTTTVMCVVSEGPEVPDEMVAVEPISAHLGNSMALSNLSHAIGHLTDAQQRDMESLVKDFVVLFKDIPGRTTVAVHDVETGDAVPIKQHPYRLSPGKLKQMDEELKYMLEIGVVEPGQSDWSSPVVLVPKADGSVRFCIDYRQVNKVTKTDAFPIPRLEDCIDRIGQAQFVTKLDLLKGYWQVPLTPRAQEVSAFVTPTGLYRCTALPFGMKNSPATFQRAMNSITAGLSNVVTYIDDVVTYSLSWPEHVNHLRELFQRLQQANLVINLPKCEFGKGQVTYLGHKVGQGMVAPRQAKVQAIVGLEAPRTRRELMRILGMCGFYRRFVPNFAAVTEPLTSLLRKDVRFRWSDQCQSAFDRLKAILSCEPVLRVPDFDIPFKLAVDACEVGIGAVLLQTDDQGFDRPVAYFSKKLDKHQRAYSTIEKEALALVLAVRHFEIYISSSGGEVVVLTDHNPLTFVAKFKTSNARVFRWSLILQPYNLVVQHVAGKENVIADTLSRA</sequence>
<dbReference type="Proteomes" id="UP001591681">
    <property type="component" value="Unassembled WGS sequence"/>
</dbReference>
<dbReference type="SUPFAM" id="SSF47353">
    <property type="entry name" value="Retrovirus capsid dimerization domain-like"/>
    <property type="match status" value="1"/>
</dbReference>
<dbReference type="InterPro" id="IPR041588">
    <property type="entry name" value="Integrase_H2C2"/>
</dbReference>
<dbReference type="InterPro" id="IPR000477">
    <property type="entry name" value="RT_dom"/>
</dbReference>
<reference evidence="10 11" key="1">
    <citation type="submission" date="2024-09" db="EMBL/GenBank/DDBJ databases">
        <title>A chromosome-level genome assembly of Gray's grenadier anchovy, Coilia grayii.</title>
        <authorList>
            <person name="Fu Z."/>
        </authorList>
    </citation>
    <scope>NUCLEOTIDE SEQUENCE [LARGE SCALE GENOMIC DNA]</scope>
    <source>
        <strain evidence="10">G4</strain>
        <tissue evidence="10">Muscle</tissue>
    </source>
</reference>
<evidence type="ECO:0000259" key="7">
    <source>
        <dbReference type="PROSITE" id="PS50175"/>
    </source>
</evidence>
<dbReference type="EC" id="3.1.26.4" evidence="2"/>
<evidence type="ECO:0000256" key="1">
    <source>
        <dbReference type="ARBA" id="ARBA00010879"/>
    </source>
</evidence>
<dbReference type="Pfam" id="PF17919">
    <property type="entry name" value="RT_RNaseH_2"/>
    <property type="match status" value="1"/>
</dbReference>
<dbReference type="CDD" id="cd01647">
    <property type="entry name" value="RT_LTR"/>
    <property type="match status" value="1"/>
</dbReference>
<dbReference type="InterPro" id="IPR012337">
    <property type="entry name" value="RNaseH-like_sf"/>
</dbReference>
<dbReference type="InterPro" id="IPR050951">
    <property type="entry name" value="Retrovirus_Pol_polyprotein"/>
</dbReference>
<dbReference type="Gene3D" id="1.10.4020.10">
    <property type="entry name" value="DNA breaking-rejoining enzymes"/>
    <property type="match status" value="1"/>
</dbReference>
<gene>
    <name evidence="10" type="ORF">ACEWY4_014325</name>
</gene>
<evidence type="ECO:0000259" key="9">
    <source>
        <dbReference type="PROSITE" id="PS50994"/>
    </source>
</evidence>
<feature type="coiled-coil region" evidence="5">
    <location>
        <begin position="70"/>
        <end position="128"/>
    </location>
</feature>
<dbReference type="Gene3D" id="3.10.10.10">
    <property type="entry name" value="HIV Type 1 Reverse Transcriptase, subunit A, domain 1"/>
    <property type="match status" value="1"/>
</dbReference>
<evidence type="ECO:0000259" key="8">
    <source>
        <dbReference type="PROSITE" id="PS50878"/>
    </source>
</evidence>
<dbReference type="InterPro" id="IPR003309">
    <property type="entry name" value="SCAN_dom"/>
</dbReference>
<dbReference type="InterPro" id="IPR001584">
    <property type="entry name" value="Integrase_cat-core"/>
</dbReference>
<evidence type="ECO:0000256" key="2">
    <source>
        <dbReference type="ARBA" id="ARBA00012180"/>
    </source>
</evidence>
<dbReference type="InterPro" id="IPR036397">
    <property type="entry name" value="RNaseH_sf"/>
</dbReference>
<dbReference type="PROSITE" id="PS50878">
    <property type="entry name" value="RT_POL"/>
    <property type="match status" value="1"/>
</dbReference>
<dbReference type="SUPFAM" id="SSF53098">
    <property type="entry name" value="Ribonuclease H-like"/>
    <property type="match status" value="1"/>
</dbReference>
<accession>A0ABD1JRZ0</accession>
<feature type="region of interest" description="Disordered" evidence="6">
    <location>
        <begin position="318"/>
        <end position="355"/>
    </location>
</feature>
<proteinExistence type="inferred from homology"/>
<feature type="domain" description="Reverse transcriptase" evidence="8">
    <location>
        <begin position="1126"/>
        <end position="1303"/>
    </location>
</feature>
<evidence type="ECO:0000256" key="6">
    <source>
        <dbReference type="SAM" id="MobiDB-lite"/>
    </source>
</evidence>
<dbReference type="Pfam" id="PF22938">
    <property type="entry name" value="Integrase_p58_C"/>
    <property type="match status" value="1"/>
</dbReference>
<dbReference type="Pfam" id="PF17921">
    <property type="entry name" value="Integrase_H2C2"/>
    <property type="match status" value="1"/>
</dbReference>
<feature type="compositionally biased region" description="Basic and acidic residues" evidence="6">
    <location>
        <begin position="343"/>
        <end position="353"/>
    </location>
</feature>
<feature type="compositionally biased region" description="Polar residues" evidence="6">
    <location>
        <begin position="333"/>
        <end position="342"/>
    </location>
</feature>
<comment type="similarity">
    <text evidence="1">Belongs to the beta type-B retroviral polymerase family. HERV class-II K(HML-2) pol subfamily.</text>
</comment>
<dbReference type="FunFam" id="3.10.20.370:FF:000001">
    <property type="entry name" value="Retrovirus-related Pol polyprotein from transposon 17.6-like protein"/>
    <property type="match status" value="1"/>
</dbReference>
<dbReference type="InterPro" id="IPR001995">
    <property type="entry name" value="Peptidase_A2_cat"/>
</dbReference>
<dbReference type="PANTHER" id="PTHR37984:SF5">
    <property type="entry name" value="PROTEIN NYNRIN-LIKE"/>
    <property type="match status" value="1"/>
</dbReference>
<dbReference type="Gene3D" id="1.10.340.70">
    <property type="match status" value="1"/>
</dbReference>
<name>A0ABD1JRZ0_9TELE</name>
<dbReference type="InterPro" id="IPR043502">
    <property type="entry name" value="DNA/RNA_pol_sf"/>
</dbReference>
<dbReference type="PROSITE" id="PS50175">
    <property type="entry name" value="ASP_PROT_RETROV"/>
    <property type="match status" value="1"/>
</dbReference>
<dbReference type="SUPFAM" id="SSF56672">
    <property type="entry name" value="DNA/RNA polymerases"/>
    <property type="match status" value="1"/>
</dbReference>
<organism evidence="10 11">
    <name type="scientific">Coilia grayii</name>
    <name type="common">Gray's grenadier anchovy</name>
    <dbReference type="NCBI Taxonomy" id="363190"/>
    <lineage>
        <taxon>Eukaryota</taxon>
        <taxon>Metazoa</taxon>
        <taxon>Chordata</taxon>
        <taxon>Craniata</taxon>
        <taxon>Vertebrata</taxon>
        <taxon>Euteleostomi</taxon>
        <taxon>Actinopterygii</taxon>
        <taxon>Neopterygii</taxon>
        <taxon>Teleostei</taxon>
        <taxon>Clupei</taxon>
        <taxon>Clupeiformes</taxon>
        <taxon>Clupeoidei</taxon>
        <taxon>Engraulidae</taxon>
        <taxon>Coilinae</taxon>
        <taxon>Coilia</taxon>
    </lineage>
</organism>
<comment type="caution">
    <text evidence="10">The sequence shown here is derived from an EMBL/GenBank/DDBJ whole genome shotgun (WGS) entry which is preliminary data.</text>
</comment>
<keyword evidence="5" id="KW-0175">Coiled coil</keyword>
<evidence type="ECO:0000256" key="5">
    <source>
        <dbReference type="SAM" id="Coils"/>
    </source>
</evidence>
<protein>
    <recommendedName>
        <fullName evidence="4">Gypsy retrotransposon integrase-like protein 1</fullName>
        <ecNumber evidence="2">3.1.26.4</ecNumber>
    </recommendedName>
</protein>
<dbReference type="CDD" id="cd09274">
    <property type="entry name" value="RNase_HI_RT_Ty3"/>
    <property type="match status" value="1"/>
</dbReference>
<dbReference type="InterPro" id="IPR038269">
    <property type="entry name" value="SCAN_sf"/>
</dbReference>
<evidence type="ECO:0000256" key="4">
    <source>
        <dbReference type="ARBA" id="ARBA00039658"/>
    </source>
</evidence>
<evidence type="ECO:0000313" key="11">
    <source>
        <dbReference type="Proteomes" id="UP001591681"/>
    </source>
</evidence>
<dbReference type="Pfam" id="PF00665">
    <property type="entry name" value="rve"/>
    <property type="match status" value="1"/>
</dbReference>
<feature type="domain" description="Peptidase A2" evidence="7">
    <location>
        <begin position="440"/>
        <end position="477"/>
    </location>
</feature>
<evidence type="ECO:0000256" key="3">
    <source>
        <dbReference type="ARBA" id="ARBA00023268"/>
    </source>
</evidence>
<dbReference type="Gene3D" id="3.30.420.10">
    <property type="entry name" value="Ribonuclease H-like superfamily/Ribonuclease H"/>
    <property type="match status" value="1"/>
</dbReference>
<dbReference type="FunFam" id="3.30.70.270:FF:000020">
    <property type="entry name" value="Transposon Tf2-6 polyprotein-like Protein"/>
    <property type="match status" value="1"/>
</dbReference>
<dbReference type="InterPro" id="IPR041577">
    <property type="entry name" value="RT_RNaseH_2"/>
</dbReference>
<dbReference type="InterPro" id="IPR043128">
    <property type="entry name" value="Rev_trsase/Diguanyl_cyclase"/>
</dbReference>
<dbReference type="Pfam" id="PF00078">
    <property type="entry name" value="RVT_1"/>
    <property type="match status" value="1"/>
</dbReference>
<keyword evidence="11" id="KW-1185">Reference proteome</keyword>
<evidence type="ECO:0000313" key="10">
    <source>
        <dbReference type="EMBL" id="KAL2089637.1"/>
    </source>
</evidence>
<dbReference type="EMBL" id="JBHFQA010000012">
    <property type="protein sequence ID" value="KAL2089637.1"/>
    <property type="molecule type" value="Genomic_DNA"/>
</dbReference>
<dbReference type="Pfam" id="PF02023">
    <property type="entry name" value="SCAN"/>
    <property type="match status" value="1"/>
</dbReference>
<feature type="domain" description="Integrase catalytic" evidence="9">
    <location>
        <begin position="732"/>
        <end position="890"/>
    </location>
</feature>